<feature type="transmembrane region" description="Helical" evidence="2">
    <location>
        <begin position="6"/>
        <end position="31"/>
    </location>
</feature>
<evidence type="ECO:0000256" key="1">
    <source>
        <dbReference type="SAM" id="MobiDB-lite"/>
    </source>
</evidence>
<sequence length="109" mass="12407">MINERGSVLPITLIIILIAIFAVGQAAFSYVSQYHYISEIKQFYKKEIHQQLIAEKRPANEPLESGMFENSHLAPESEDEMISGLNHQHGGSKLLIESERKKERQLSDP</sequence>
<keyword evidence="2" id="KW-0812">Transmembrane</keyword>
<proteinExistence type="predicted"/>
<feature type="region of interest" description="Disordered" evidence="1">
    <location>
        <begin position="73"/>
        <end position="109"/>
    </location>
</feature>
<accession>A0ABQ4KWE5</accession>
<keyword evidence="4" id="KW-1185">Reference proteome</keyword>
<keyword evidence="2" id="KW-0472">Membrane</keyword>
<comment type="caution">
    <text evidence="3">The sequence shown here is derived from an EMBL/GenBank/DDBJ whole genome shotgun (WGS) entry which is preliminary data.</text>
</comment>
<gene>
    <name evidence="3" type="ORF">J6TS1_22430</name>
</gene>
<evidence type="ECO:0000256" key="2">
    <source>
        <dbReference type="SAM" id="Phobius"/>
    </source>
</evidence>
<evidence type="ECO:0000313" key="4">
    <source>
        <dbReference type="Proteomes" id="UP000680670"/>
    </source>
</evidence>
<protein>
    <submittedName>
        <fullName evidence="3">Uncharacterized protein</fullName>
    </submittedName>
</protein>
<dbReference type="EMBL" id="BORJ01000005">
    <property type="protein sequence ID" value="GIN96373.1"/>
    <property type="molecule type" value="Genomic_DNA"/>
</dbReference>
<evidence type="ECO:0000313" key="3">
    <source>
        <dbReference type="EMBL" id="GIN96373.1"/>
    </source>
</evidence>
<organism evidence="3 4">
    <name type="scientific">Siminovitchia terrae</name>
    <name type="common">Bacillus terrae</name>
    <dbReference type="NCBI Taxonomy" id="1914933"/>
    <lineage>
        <taxon>Bacteria</taxon>
        <taxon>Bacillati</taxon>
        <taxon>Bacillota</taxon>
        <taxon>Bacilli</taxon>
        <taxon>Bacillales</taxon>
        <taxon>Bacillaceae</taxon>
        <taxon>Siminovitchia</taxon>
    </lineage>
</organism>
<keyword evidence="2" id="KW-1133">Transmembrane helix</keyword>
<dbReference type="RefSeq" id="WP_213020476.1">
    <property type="nucleotide sequence ID" value="NZ_BORJ01000005.1"/>
</dbReference>
<name>A0ABQ4KWE5_SIMTE</name>
<reference evidence="3 4" key="1">
    <citation type="submission" date="2021-03" db="EMBL/GenBank/DDBJ databases">
        <title>Antimicrobial resistance genes in bacteria isolated from Japanese honey, and their potential for conferring macrolide and lincosamide resistance in the American foulbrood pathogen Paenibacillus larvae.</title>
        <authorList>
            <person name="Okamoto M."/>
            <person name="Kumagai M."/>
            <person name="Kanamori H."/>
            <person name="Takamatsu D."/>
        </authorList>
    </citation>
    <scope>NUCLEOTIDE SEQUENCE [LARGE SCALE GENOMIC DNA]</scope>
    <source>
        <strain evidence="3 4">J6TS1</strain>
    </source>
</reference>
<dbReference type="Proteomes" id="UP000680670">
    <property type="component" value="Unassembled WGS sequence"/>
</dbReference>
<feature type="compositionally biased region" description="Basic and acidic residues" evidence="1">
    <location>
        <begin position="96"/>
        <end position="109"/>
    </location>
</feature>